<evidence type="ECO:0000313" key="4">
    <source>
        <dbReference type="Proteomes" id="UP001166286"/>
    </source>
</evidence>
<evidence type="ECO:0000313" key="3">
    <source>
        <dbReference type="EMBL" id="KAK0515106.1"/>
    </source>
</evidence>
<dbReference type="Pfam" id="PF07859">
    <property type="entry name" value="Abhydrolase_3"/>
    <property type="match status" value="1"/>
</dbReference>
<name>A0AA39R7X5_9LECA</name>
<dbReference type="InterPro" id="IPR029058">
    <property type="entry name" value="AB_hydrolase_fold"/>
</dbReference>
<keyword evidence="1" id="KW-0378">Hydrolase</keyword>
<dbReference type="EMBL" id="JAFEKC020000004">
    <property type="protein sequence ID" value="KAK0515106.1"/>
    <property type="molecule type" value="Genomic_DNA"/>
</dbReference>
<dbReference type="SUPFAM" id="SSF53474">
    <property type="entry name" value="alpha/beta-Hydrolases"/>
    <property type="match status" value="1"/>
</dbReference>
<accession>A0AA39R7X5</accession>
<dbReference type="Proteomes" id="UP001166286">
    <property type="component" value="Unassembled WGS sequence"/>
</dbReference>
<sequence>MVPPDIHNRLEAIRKALNVRIFSPQNWLSLSKRQESSALDPEAKGPIWVSRVTLPSPQEDDVRQALFKTIDILSANSETYTKPTSVPVEGEWVGHRRNVDAQAPEPTLTERKKYNGLMRDVSSAVTMLYVHGGGFYSGSPAQSRRMISKVTTLTHGRCFSLKYRLAPQHAFPSALLDLLFAYLSLLYPPQTPMIYHSAIPAREIVLTGDSAGANLCLSLIQIILSLARQQSRSPPLVRWNGIDVPLHLPQGVALVSPWIDLTYSLPSFEENQKTDFVVGYPISCDPRFPQCSIWPTDPPRGDMYCETSCLVHPLANPAAVEDWRGCPPVLVVCGEEVAVDGAKVVVQQAHRQGVSVTWRQFERLPHVFMSMLTDLEHTKVAIAEWAEFCRGLVEDKKVLEPGGELVVARDLSRTKVDLERLIGLTREEALVLMKRGMEKREVFRRNTREKPRM</sequence>
<protein>
    <recommendedName>
        <fullName evidence="2">Alpha/beta hydrolase fold-3 domain-containing protein</fullName>
    </recommendedName>
</protein>
<dbReference type="AlphaFoldDB" id="A0AA39R7X5"/>
<keyword evidence="4" id="KW-1185">Reference proteome</keyword>
<gene>
    <name evidence="3" type="ORF">JMJ35_002485</name>
</gene>
<reference evidence="3" key="1">
    <citation type="submission" date="2023-03" db="EMBL/GenBank/DDBJ databases">
        <title>Complete genome of Cladonia borealis.</title>
        <authorList>
            <person name="Park H."/>
        </authorList>
    </citation>
    <scope>NUCLEOTIDE SEQUENCE</scope>
    <source>
        <strain evidence="3">ANT050790</strain>
    </source>
</reference>
<organism evidence="3 4">
    <name type="scientific">Cladonia borealis</name>
    <dbReference type="NCBI Taxonomy" id="184061"/>
    <lineage>
        <taxon>Eukaryota</taxon>
        <taxon>Fungi</taxon>
        <taxon>Dikarya</taxon>
        <taxon>Ascomycota</taxon>
        <taxon>Pezizomycotina</taxon>
        <taxon>Lecanoromycetes</taxon>
        <taxon>OSLEUM clade</taxon>
        <taxon>Lecanoromycetidae</taxon>
        <taxon>Lecanorales</taxon>
        <taxon>Lecanorineae</taxon>
        <taxon>Cladoniaceae</taxon>
        <taxon>Cladonia</taxon>
    </lineage>
</organism>
<dbReference type="InterPro" id="IPR013094">
    <property type="entry name" value="AB_hydrolase_3"/>
</dbReference>
<dbReference type="InterPro" id="IPR050300">
    <property type="entry name" value="GDXG_lipolytic_enzyme"/>
</dbReference>
<dbReference type="PANTHER" id="PTHR48081:SF25">
    <property type="entry name" value="PUTATIVE (AFU_ORTHOLOGUE AFUA_3G11560)-RELATED"/>
    <property type="match status" value="1"/>
</dbReference>
<comment type="caution">
    <text evidence="3">The sequence shown here is derived from an EMBL/GenBank/DDBJ whole genome shotgun (WGS) entry which is preliminary data.</text>
</comment>
<feature type="domain" description="Alpha/beta hydrolase fold-3" evidence="2">
    <location>
        <begin position="127"/>
        <end position="369"/>
    </location>
</feature>
<dbReference type="PANTHER" id="PTHR48081">
    <property type="entry name" value="AB HYDROLASE SUPERFAMILY PROTEIN C4A8.06C"/>
    <property type="match status" value="1"/>
</dbReference>
<evidence type="ECO:0000259" key="2">
    <source>
        <dbReference type="Pfam" id="PF07859"/>
    </source>
</evidence>
<evidence type="ECO:0000256" key="1">
    <source>
        <dbReference type="ARBA" id="ARBA00022801"/>
    </source>
</evidence>
<dbReference type="Gene3D" id="3.40.50.1820">
    <property type="entry name" value="alpha/beta hydrolase"/>
    <property type="match status" value="1"/>
</dbReference>
<proteinExistence type="predicted"/>
<dbReference type="GO" id="GO:0016787">
    <property type="term" value="F:hydrolase activity"/>
    <property type="evidence" value="ECO:0007669"/>
    <property type="project" value="UniProtKB-KW"/>
</dbReference>